<reference evidence="4 7" key="2">
    <citation type="submission" date="2016-01" db="EMBL/GenBank/DDBJ databases">
        <title>Draft sequences of Acinetobacter baumannii isolates from wounded military personnel.</title>
        <authorList>
            <person name="Arivett B.A."/>
            <person name="Fiester S.E."/>
            <person name="Ream D.C."/>
            <person name="Actis L.A."/>
        </authorList>
    </citation>
    <scope>NUCLEOTIDE SEQUENCE [LARGE SCALE GENOMIC DNA]</scope>
    <source>
        <strain evidence="4 7">AB2828</strain>
    </source>
</reference>
<proteinExistence type="predicted"/>
<dbReference type="Gene3D" id="1.10.530.10">
    <property type="match status" value="1"/>
</dbReference>
<dbReference type="Pfam" id="PF01476">
    <property type="entry name" value="LysM"/>
    <property type="match status" value="1"/>
</dbReference>
<accession>A0A0G4QVC8</accession>
<reference evidence="3 6" key="1">
    <citation type="submission" date="2015-12" db="EMBL/GenBank/DDBJ databases">
        <authorList>
            <person name="Wibberg D."/>
        </authorList>
    </citation>
    <scope>NUCLEOTIDE SEQUENCE [LARGE SCALE GENOMIC DNA]</scope>
    <source>
        <strain evidence="3">R2091</strain>
    </source>
</reference>
<dbReference type="PROSITE" id="PS51782">
    <property type="entry name" value="LYSM"/>
    <property type="match status" value="1"/>
</dbReference>
<feature type="region of interest" description="Disordered" evidence="1">
    <location>
        <begin position="707"/>
        <end position="728"/>
    </location>
</feature>
<dbReference type="AlphaFoldDB" id="A0A0G4QVC8"/>
<protein>
    <submittedName>
        <fullName evidence="4">Lipoprotein NlpD</fullName>
    </submittedName>
    <submittedName>
        <fullName evidence="5">LysM peptidoglycan-binding domain-containing protein</fullName>
    </submittedName>
</protein>
<reference evidence="5" key="4">
    <citation type="submission" date="2019-12" db="EMBL/GenBank/DDBJ databases">
        <authorList>
            <person name="Nguyen S.-T."/>
        </authorList>
    </citation>
    <scope>NUCLEOTIDE SEQUENCE</scope>
    <source>
        <strain evidence="5">DMS06669</strain>
    </source>
</reference>
<dbReference type="PANTHER" id="PTHR33734:SF22">
    <property type="entry name" value="MEMBRANE-BOUND LYTIC MUREIN TRANSGLYCOSYLASE D"/>
    <property type="match status" value="1"/>
</dbReference>
<dbReference type="InterPro" id="IPR036779">
    <property type="entry name" value="LysM_dom_sf"/>
</dbReference>
<dbReference type="PANTHER" id="PTHR33734">
    <property type="entry name" value="LYSM DOMAIN-CONTAINING GPI-ANCHORED PROTEIN 2"/>
    <property type="match status" value="1"/>
</dbReference>
<dbReference type="EMBL" id="LN997846">
    <property type="protein sequence ID" value="CUW36929.1"/>
    <property type="molecule type" value="Genomic_DNA"/>
</dbReference>
<dbReference type="EMBL" id="LRDT01000032">
    <property type="protein sequence ID" value="KZA15081.1"/>
    <property type="molecule type" value="Genomic_DNA"/>
</dbReference>
<dbReference type="RefSeq" id="WP_001036456.1">
    <property type="nucleotide sequence ID" value="NZ_BBNF01000008.1"/>
</dbReference>
<dbReference type="Proteomes" id="UP000066661">
    <property type="component" value="Chromosome I"/>
</dbReference>
<reference evidence="5 8" key="3">
    <citation type="journal article" date="2017" name="Ann. Clin. Microbiol. Antimicrob.">
        <title>New eight genes identified at the clinical multidrug-resistant Acinetobacter baumannii DMS06669 strain in a Vietnam hospital.</title>
        <authorList>
            <person name="Si-Tuan N."/>
            <person name="Ngoc H.M."/>
            <person name="Hang P.T.T."/>
            <person name="Nguyen C."/>
            <person name="Van P.H."/>
            <person name="Huong N.T."/>
        </authorList>
    </citation>
    <scope>NUCLEOTIDE SEQUENCE [LARGE SCALE GENOMIC DNA]</scope>
    <source>
        <strain evidence="5 8">DMS06669</strain>
    </source>
</reference>
<gene>
    <name evidence="3" type="ORF">ABR2091_3572</name>
    <name evidence="5" type="ORF">GSE42_19475</name>
    <name evidence="4" type="ORF">LV35_02448</name>
</gene>
<name>A0A0G4QVC8_ACIBA</name>
<dbReference type="Gene3D" id="3.10.350.10">
    <property type="entry name" value="LysM domain"/>
    <property type="match status" value="1"/>
</dbReference>
<dbReference type="EMBL" id="WWCH01000001">
    <property type="protein sequence ID" value="MYM80093.1"/>
    <property type="molecule type" value="Genomic_DNA"/>
</dbReference>
<feature type="compositionally biased region" description="Low complexity" evidence="1">
    <location>
        <begin position="181"/>
        <end position="203"/>
    </location>
</feature>
<evidence type="ECO:0000313" key="5">
    <source>
        <dbReference type="EMBL" id="MYM80093.1"/>
    </source>
</evidence>
<sequence>MNKKSLVTIQILDLFGSPISKAQYVVKNQRTGKVIAAGPTNSSGCIVEISQDKGTTLDVYIKSMFKGSMVKVQSFVMSKDRMVVKITSPKVLLDLKTLTNQGNNGQYKRKTHIVKKGDTLFEIAQKNHTTVRALERLNKIDDPNKISVGQVIKLPVHIPASGNHSHQDKPKHKHSAQSTNKPTASSAKTTPAPAAKRPANPASQTKQENGLPEKAHQLYEDTKKALNEAASSVSKILTVDDRSQDGGTPKANTTNICKTNPQCISSGKSELIREVNIRLAGFGGALPTDEFTELTATCIKQFQRDYMGVPDTGKICGSVLAALDRFRDEYGIASYFESMKCPCGECSGFGRSRSGNFRFEMYNKTTRQYVEVYRDAKEYNGMHRSLIWALKAMLFYFKKMPNSAGYKIVKISSGYRCIDNNWKNRRPTTNHMGCALDIVVHNKNNQVVSMSELENQVRIKWFGKYLNTSLGWSPDKFGLERISDGAKTWVHLDVREFNKKYKIDKLFSTSKDGLNGDYLINLFKADEKANKILGCSGIVVSPNKNPNLNDSSLEDLIRQLGSVISHGEGNYESYNTGTKNVKGDKVGYSFKNPGKGTVTSKRIQQIIDNAEAKDGNDKNRLFATGKYQTTYYTLQEGIKQGYFTGSEVYDANMQEQVFREFLISKRTKLSQFVRKGIGSLRDAQYDAAQEWASVAVPKGLPLKNGKISDGNKSYYEKPGQNSSSPESTKMVLEILEKIHRFHKDGK</sequence>
<evidence type="ECO:0000313" key="6">
    <source>
        <dbReference type="Proteomes" id="UP000066661"/>
    </source>
</evidence>
<dbReference type="InterPro" id="IPR018392">
    <property type="entry name" value="LysM"/>
</dbReference>
<evidence type="ECO:0000259" key="2">
    <source>
        <dbReference type="PROSITE" id="PS51782"/>
    </source>
</evidence>
<keyword evidence="4" id="KW-0449">Lipoprotein</keyword>
<dbReference type="SUPFAM" id="SSF54106">
    <property type="entry name" value="LysM domain"/>
    <property type="match status" value="1"/>
</dbReference>
<evidence type="ECO:0000313" key="3">
    <source>
        <dbReference type="EMBL" id="CUW36929.1"/>
    </source>
</evidence>
<evidence type="ECO:0000313" key="7">
    <source>
        <dbReference type="Proteomes" id="UP000076296"/>
    </source>
</evidence>
<dbReference type="Proteomes" id="UP000076296">
    <property type="component" value="Unassembled WGS sequence"/>
</dbReference>
<dbReference type="SMART" id="SM00257">
    <property type="entry name" value="LysM"/>
    <property type="match status" value="1"/>
</dbReference>
<dbReference type="SMR" id="A0A0G4QVC8"/>
<feature type="region of interest" description="Disordered" evidence="1">
    <location>
        <begin position="159"/>
        <end position="211"/>
    </location>
</feature>
<dbReference type="CDD" id="cd00118">
    <property type="entry name" value="LysM"/>
    <property type="match status" value="1"/>
</dbReference>
<evidence type="ECO:0000256" key="1">
    <source>
        <dbReference type="SAM" id="MobiDB-lite"/>
    </source>
</evidence>
<organism evidence="5 8">
    <name type="scientific">Acinetobacter baumannii</name>
    <dbReference type="NCBI Taxonomy" id="470"/>
    <lineage>
        <taxon>Bacteria</taxon>
        <taxon>Pseudomonadati</taxon>
        <taxon>Pseudomonadota</taxon>
        <taxon>Gammaproteobacteria</taxon>
        <taxon>Moraxellales</taxon>
        <taxon>Moraxellaceae</taxon>
        <taxon>Acinetobacter</taxon>
        <taxon>Acinetobacter calcoaceticus/baumannii complex</taxon>
    </lineage>
</organism>
<evidence type="ECO:0000313" key="8">
    <source>
        <dbReference type="Proteomes" id="UP000480763"/>
    </source>
</evidence>
<evidence type="ECO:0000313" key="4">
    <source>
        <dbReference type="EMBL" id="KZA15081.1"/>
    </source>
</evidence>
<feature type="domain" description="LysM" evidence="2">
    <location>
        <begin position="110"/>
        <end position="154"/>
    </location>
</feature>
<dbReference type="Proteomes" id="UP000480763">
    <property type="component" value="Unassembled WGS sequence"/>
</dbReference>